<keyword evidence="6" id="KW-0418">Kinase</keyword>
<dbReference type="RefSeq" id="WP_254571903.1">
    <property type="nucleotide sequence ID" value="NZ_CP098502.1"/>
</dbReference>
<dbReference type="EMBL" id="CP098502">
    <property type="protein sequence ID" value="UTI65216.1"/>
    <property type="molecule type" value="Genomic_DNA"/>
</dbReference>
<evidence type="ECO:0000259" key="5">
    <source>
        <dbReference type="Pfam" id="PF03109"/>
    </source>
</evidence>
<name>A0ABY5DU70_9ACTN</name>
<evidence type="ECO:0000256" key="1">
    <source>
        <dbReference type="ARBA" id="ARBA00009670"/>
    </source>
</evidence>
<dbReference type="InterPro" id="IPR011009">
    <property type="entry name" value="Kinase-like_dom_sf"/>
</dbReference>
<dbReference type="Proteomes" id="UP001056035">
    <property type="component" value="Chromosome"/>
</dbReference>
<comment type="similarity">
    <text evidence="1">Belongs to the protein kinase superfamily. ADCK protein kinase family.</text>
</comment>
<dbReference type="InterPro" id="IPR051409">
    <property type="entry name" value="Atypical_kinase_ADCK"/>
</dbReference>
<dbReference type="SUPFAM" id="SSF56112">
    <property type="entry name" value="Protein kinase-like (PK-like)"/>
    <property type="match status" value="1"/>
</dbReference>
<evidence type="ECO:0000313" key="6">
    <source>
        <dbReference type="EMBL" id="UTI65216.1"/>
    </source>
</evidence>
<reference evidence="6 7" key="1">
    <citation type="submission" date="2022-06" db="EMBL/GenBank/DDBJ databases">
        <title>Paraconexibacter antarcticus.</title>
        <authorList>
            <person name="Kim C.S."/>
        </authorList>
    </citation>
    <scope>NUCLEOTIDE SEQUENCE [LARGE SCALE GENOMIC DNA]</scope>
    <source>
        <strain evidence="6 7">02-257</strain>
    </source>
</reference>
<sequence length="463" mass="51375">MADDDSTPTSRLQRTARLGGLVAGQGARVAGGRAIDRVRSDDAKARAQRKRTAAVVEQIVVQLGQMKGAAMKLGQVLSTIELPGLEPEDAERIKARLAELRDQAPRVDYPRLEKLMAQEWGEPVGRVMADIDPVAVAAASIGQVHRAQTKDGRDVAIKVQYPGIAEAVETDLRNLKLLMPLLGRIAPGLDTKALARELAERISEELDYELEAQSQRRVARGWRDHPHVAVPGVLTDVSTRRVLVTEYVESEGFGVMRTHDEPARDRYAEVIHRFFHDTAGRLGLALGDPHPGNVLLARDGRLTFIDFGMLRRLPPDYLAREGDVYRALRADDTGALRRTMDELGYLPPPWRHPDELLFAYMRTAAAWMLDDPQPRRLSGTTGYEIADAIFALPAGWLDMVKSFTLPSEAVLLRRMENVVFSVCCDLRASGDWRALADELLAREEPRTVLGQEHAEWVAGGRGR</sequence>
<gene>
    <name evidence="6" type="ORF">NBH00_03160</name>
</gene>
<dbReference type="GO" id="GO:0016301">
    <property type="term" value="F:kinase activity"/>
    <property type="evidence" value="ECO:0007669"/>
    <property type="project" value="UniProtKB-KW"/>
</dbReference>
<keyword evidence="3" id="KW-0547">Nucleotide-binding</keyword>
<feature type="domain" description="ABC1 atypical kinase-like" evidence="5">
    <location>
        <begin position="100"/>
        <end position="316"/>
    </location>
</feature>
<accession>A0ABY5DU70</accession>
<dbReference type="InterPro" id="IPR034646">
    <property type="entry name" value="ADCK3_dom"/>
</dbReference>
<dbReference type="PANTHER" id="PTHR43851">
    <property type="match status" value="1"/>
</dbReference>
<protein>
    <submittedName>
        <fullName evidence="6">AarF/ABC1/UbiB kinase family protein</fullName>
    </submittedName>
</protein>
<keyword evidence="2" id="KW-0808">Transferase</keyword>
<dbReference type="CDD" id="cd13970">
    <property type="entry name" value="ABC1_ADCK3"/>
    <property type="match status" value="1"/>
</dbReference>
<proteinExistence type="inferred from homology"/>
<keyword evidence="7" id="KW-1185">Reference proteome</keyword>
<keyword evidence="4" id="KW-0067">ATP-binding</keyword>
<evidence type="ECO:0000256" key="3">
    <source>
        <dbReference type="ARBA" id="ARBA00022741"/>
    </source>
</evidence>
<dbReference type="Pfam" id="PF03109">
    <property type="entry name" value="ABC1"/>
    <property type="match status" value="1"/>
</dbReference>
<evidence type="ECO:0000313" key="7">
    <source>
        <dbReference type="Proteomes" id="UP001056035"/>
    </source>
</evidence>
<evidence type="ECO:0000256" key="2">
    <source>
        <dbReference type="ARBA" id="ARBA00022679"/>
    </source>
</evidence>
<dbReference type="PANTHER" id="PTHR43851:SF3">
    <property type="entry name" value="COENZYME Q8"/>
    <property type="match status" value="1"/>
</dbReference>
<evidence type="ECO:0000256" key="4">
    <source>
        <dbReference type="ARBA" id="ARBA00022840"/>
    </source>
</evidence>
<organism evidence="6 7">
    <name type="scientific">Paraconexibacter antarcticus</name>
    <dbReference type="NCBI Taxonomy" id="2949664"/>
    <lineage>
        <taxon>Bacteria</taxon>
        <taxon>Bacillati</taxon>
        <taxon>Actinomycetota</taxon>
        <taxon>Thermoleophilia</taxon>
        <taxon>Solirubrobacterales</taxon>
        <taxon>Paraconexibacteraceae</taxon>
        <taxon>Paraconexibacter</taxon>
    </lineage>
</organism>
<dbReference type="InterPro" id="IPR004147">
    <property type="entry name" value="ABC1_dom"/>
</dbReference>